<dbReference type="Gene3D" id="3.40.50.300">
    <property type="entry name" value="P-loop containing nucleotide triphosphate hydrolases"/>
    <property type="match status" value="1"/>
</dbReference>
<evidence type="ECO:0000256" key="6">
    <source>
        <dbReference type="ARBA" id="ARBA00022806"/>
    </source>
</evidence>
<evidence type="ECO:0000256" key="8">
    <source>
        <dbReference type="ARBA" id="ARBA00023125"/>
    </source>
</evidence>
<dbReference type="InterPro" id="IPR027417">
    <property type="entry name" value="P-loop_NTPase"/>
</dbReference>
<dbReference type="InterPro" id="IPR036185">
    <property type="entry name" value="DNA_heli_DnaB-like_N_sf"/>
</dbReference>
<dbReference type="Gene3D" id="1.10.860.10">
    <property type="entry name" value="DNAb Helicase, Chain A"/>
    <property type="match status" value="1"/>
</dbReference>
<dbReference type="SUPFAM" id="SSF52540">
    <property type="entry name" value="P-loop containing nucleoside triphosphate hydrolases"/>
    <property type="match status" value="1"/>
</dbReference>
<evidence type="ECO:0000256" key="5">
    <source>
        <dbReference type="ARBA" id="ARBA00022801"/>
    </source>
</evidence>
<evidence type="ECO:0000313" key="13">
    <source>
        <dbReference type="EMBL" id="TCN46677.1"/>
    </source>
</evidence>
<comment type="caution">
    <text evidence="13">The sequence shown here is derived from an EMBL/GenBank/DDBJ whole genome shotgun (WGS) entry which is preliminary data.</text>
</comment>
<evidence type="ECO:0000256" key="4">
    <source>
        <dbReference type="ARBA" id="ARBA00022741"/>
    </source>
</evidence>
<dbReference type="PANTHER" id="PTHR30153">
    <property type="entry name" value="REPLICATIVE DNA HELICASE DNAB"/>
    <property type="match status" value="1"/>
</dbReference>
<dbReference type="GO" id="GO:0006269">
    <property type="term" value="P:DNA replication, synthesis of primer"/>
    <property type="evidence" value="ECO:0007669"/>
    <property type="project" value="UniProtKB-KW"/>
</dbReference>
<dbReference type="PANTHER" id="PTHR30153:SF2">
    <property type="entry name" value="REPLICATIVE DNA HELICASE"/>
    <property type="match status" value="1"/>
</dbReference>
<keyword evidence="2" id="KW-0639">Primosome</keyword>
<evidence type="ECO:0000259" key="12">
    <source>
        <dbReference type="PROSITE" id="PS51199"/>
    </source>
</evidence>
<keyword evidence="3" id="KW-0235">DNA replication</keyword>
<keyword evidence="4" id="KW-0547">Nucleotide-binding</keyword>
<dbReference type="GO" id="GO:1990077">
    <property type="term" value="C:primosome complex"/>
    <property type="evidence" value="ECO:0007669"/>
    <property type="project" value="UniProtKB-KW"/>
</dbReference>
<keyword evidence="8" id="KW-0238">DNA-binding</keyword>
<evidence type="ECO:0000256" key="10">
    <source>
        <dbReference type="ARBA" id="ARBA00044969"/>
    </source>
</evidence>
<sequence length="477" mass="51317">MSAALDASYIPELEQEVLGALLLSGDVKHVPGSLEPGHFIEPFHRDLFASMKQAADQYRSVRLDLVRNVLAATVDMERIAKQLGIPVPEYLARLVGGTVRGAAGLKDSVPAMMHQWARFSLGREAERALLAAADPGTSPADIIRTATQTFDDVSSALRRGRHRKTLFSIGEASDNAVSAVSEAMKQGGGLTGTTWGLTDVNRATGGIQAGEMTIIGARPSMGKTAVALSIAIQAAQAGAGVGFISLEMAARSLALRALTDIAFNEHGSIAYADLLTGRVSEADFERIVLAQRKLDTLPLMIEDASGLSMPEIRAKVDRMAENAERAGTPLKVLAVDYLQLIAASARYQGNRTAEITEISAGLRNLAREYNVAVLALSQLSRQVESRDDKRPMLSDLRESGSIEQDADTVIFLFREAYYLGKAKGKNADEEADRMEKLAACQNKLEFIIAKQRMGATRTVDLFIDVASSAVRNAARAM</sequence>
<evidence type="ECO:0000256" key="3">
    <source>
        <dbReference type="ARBA" id="ARBA00022705"/>
    </source>
</evidence>
<dbReference type="Proteomes" id="UP000295351">
    <property type="component" value="Unassembled WGS sequence"/>
</dbReference>
<dbReference type="InterPro" id="IPR007694">
    <property type="entry name" value="DNA_helicase_DnaB-like_C"/>
</dbReference>
<protein>
    <recommendedName>
        <fullName evidence="10">DNA 5'-3' helicase</fullName>
        <ecNumber evidence="10">5.6.2.3</ecNumber>
    </recommendedName>
</protein>
<proteinExistence type="inferred from homology"/>
<evidence type="ECO:0000256" key="1">
    <source>
        <dbReference type="ARBA" id="ARBA00008428"/>
    </source>
</evidence>
<evidence type="ECO:0000256" key="11">
    <source>
        <dbReference type="ARBA" id="ARBA00048954"/>
    </source>
</evidence>
<comment type="similarity">
    <text evidence="1">Belongs to the helicase family. DnaB subfamily.</text>
</comment>
<dbReference type="GO" id="GO:0005524">
    <property type="term" value="F:ATP binding"/>
    <property type="evidence" value="ECO:0007669"/>
    <property type="project" value="UniProtKB-KW"/>
</dbReference>
<dbReference type="RefSeq" id="WP_133033983.1">
    <property type="nucleotide sequence ID" value="NZ_BAABEI010000012.1"/>
</dbReference>
<evidence type="ECO:0000313" key="14">
    <source>
        <dbReference type="Proteomes" id="UP000295351"/>
    </source>
</evidence>
<dbReference type="InterPro" id="IPR016136">
    <property type="entry name" value="DNA_helicase_N/primase_C"/>
</dbReference>
<dbReference type="AlphaFoldDB" id="A0A4R2CY47"/>
<gene>
    <name evidence="13" type="ORF">EV665_104355</name>
</gene>
<dbReference type="GO" id="GO:0043139">
    <property type="term" value="F:5'-3' DNA helicase activity"/>
    <property type="evidence" value="ECO:0007669"/>
    <property type="project" value="UniProtKB-EC"/>
</dbReference>
<keyword evidence="9" id="KW-0413">Isomerase</keyword>
<keyword evidence="14" id="KW-1185">Reference proteome</keyword>
<dbReference type="SUPFAM" id="SSF48024">
    <property type="entry name" value="N-terminal domain of DnaB helicase"/>
    <property type="match status" value="1"/>
</dbReference>
<dbReference type="EMBL" id="SLVX01000004">
    <property type="protein sequence ID" value="TCN46677.1"/>
    <property type="molecule type" value="Genomic_DNA"/>
</dbReference>
<dbReference type="GO" id="GO:0003677">
    <property type="term" value="F:DNA binding"/>
    <property type="evidence" value="ECO:0007669"/>
    <property type="project" value="UniProtKB-KW"/>
</dbReference>
<name>A0A4R2CY47_SHIGR</name>
<dbReference type="PROSITE" id="PS51199">
    <property type="entry name" value="SF4_HELICASE"/>
    <property type="match status" value="1"/>
</dbReference>
<reference evidence="13 14" key="1">
    <citation type="submission" date="2019-03" db="EMBL/GenBank/DDBJ databases">
        <title>Genomic Encyclopedia of Type Strains, Phase IV (KMG-IV): sequencing the most valuable type-strain genomes for metagenomic binning, comparative biology and taxonomic classification.</title>
        <authorList>
            <person name="Goeker M."/>
        </authorList>
    </citation>
    <scope>NUCLEOTIDE SEQUENCE [LARGE SCALE GENOMIC DNA]</scope>
    <source>
        <strain evidence="13 14">DSM 18401</strain>
    </source>
</reference>
<evidence type="ECO:0000256" key="2">
    <source>
        <dbReference type="ARBA" id="ARBA00022515"/>
    </source>
</evidence>
<keyword evidence="7" id="KW-0067">ATP-binding</keyword>
<feature type="domain" description="SF4 helicase" evidence="12">
    <location>
        <begin position="186"/>
        <end position="477"/>
    </location>
</feature>
<dbReference type="GO" id="GO:0016787">
    <property type="term" value="F:hydrolase activity"/>
    <property type="evidence" value="ECO:0007669"/>
    <property type="project" value="UniProtKB-KW"/>
</dbReference>
<keyword evidence="5" id="KW-0378">Hydrolase</keyword>
<organism evidence="13 14">
    <name type="scientific">Shinella granuli</name>
    <dbReference type="NCBI Taxonomy" id="323621"/>
    <lineage>
        <taxon>Bacteria</taxon>
        <taxon>Pseudomonadati</taxon>
        <taxon>Pseudomonadota</taxon>
        <taxon>Alphaproteobacteria</taxon>
        <taxon>Hyphomicrobiales</taxon>
        <taxon>Rhizobiaceae</taxon>
        <taxon>Shinella</taxon>
    </lineage>
</organism>
<evidence type="ECO:0000256" key="7">
    <source>
        <dbReference type="ARBA" id="ARBA00022840"/>
    </source>
</evidence>
<accession>A0A4R2CY47</accession>
<dbReference type="Pfam" id="PF03796">
    <property type="entry name" value="DnaB_C"/>
    <property type="match status" value="1"/>
</dbReference>
<comment type="catalytic activity">
    <reaction evidence="11">
        <text>ATP + H2O = ADP + phosphate + H(+)</text>
        <dbReference type="Rhea" id="RHEA:13065"/>
        <dbReference type="ChEBI" id="CHEBI:15377"/>
        <dbReference type="ChEBI" id="CHEBI:15378"/>
        <dbReference type="ChEBI" id="CHEBI:30616"/>
        <dbReference type="ChEBI" id="CHEBI:43474"/>
        <dbReference type="ChEBI" id="CHEBI:456216"/>
        <dbReference type="EC" id="5.6.2.3"/>
    </reaction>
</comment>
<dbReference type="GO" id="GO:0005829">
    <property type="term" value="C:cytosol"/>
    <property type="evidence" value="ECO:0007669"/>
    <property type="project" value="TreeGrafter"/>
</dbReference>
<dbReference type="Pfam" id="PF00772">
    <property type="entry name" value="DnaB"/>
    <property type="match status" value="1"/>
</dbReference>
<dbReference type="EC" id="5.6.2.3" evidence="10"/>
<evidence type="ECO:0000256" key="9">
    <source>
        <dbReference type="ARBA" id="ARBA00023235"/>
    </source>
</evidence>
<keyword evidence="6 13" id="KW-0347">Helicase</keyword>
<dbReference type="InterPro" id="IPR007693">
    <property type="entry name" value="DNA_helicase_DnaB-like_N"/>
</dbReference>